<dbReference type="InterPro" id="IPR036249">
    <property type="entry name" value="Thioredoxin-like_sf"/>
</dbReference>
<dbReference type="RefSeq" id="WP_382167275.1">
    <property type="nucleotide sequence ID" value="NZ_JBHTBR010000005.1"/>
</dbReference>
<organism evidence="3 4">
    <name type="scientific">Hirschia litorea</name>
    <dbReference type="NCBI Taxonomy" id="1199156"/>
    <lineage>
        <taxon>Bacteria</taxon>
        <taxon>Pseudomonadati</taxon>
        <taxon>Pseudomonadota</taxon>
        <taxon>Alphaproteobacteria</taxon>
        <taxon>Hyphomonadales</taxon>
        <taxon>Hyphomonadaceae</taxon>
        <taxon>Hirschia</taxon>
    </lineage>
</organism>
<evidence type="ECO:0000313" key="4">
    <source>
        <dbReference type="Proteomes" id="UP001596492"/>
    </source>
</evidence>
<dbReference type="InterPro" id="IPR006660">
    <property type="entry name" value="Arsenate_reductase-like"/>
</dbReference>
<proteinExistence type="inferred from homology"/>
<dbReference type="SUPFAM" id="SSF52833">
    <property type="entry name" value="Thioredoxin-like"/>
    <property type="match status" value="1"/>
</dbReference>
<protein>
    <submittedName>
        <fullName evidence="3">ArsC/Spx/MgsR family protein</fullName>
    </submittedName>
</protein>
<keyword evidence="4" id="KW-1185">Reference proteome</keyword>
<comment type="similarity">
    <text evidence="1 2">Belongs to the ArsC family.</text>
</comment>
<name>A0ABW2IMC1_9PROT</name>
<evidence type="ECO:0000256" key="2">
    <source>
        <dbReference type="PROSITE-ProRule" id="PRU01282"/>
    </source>
</evidence>
<dbReference type="EMBL" id="JBHTBR010000005">
    <property type="protein sequence ID" value="MFC7292033.1"/>
    <property type="molecule type" value="Genomic_DNA"/>
</dbReference>
<accession>A0ABW2IMC1</accession>
<comment type="caution">
    <text evidence="3">The sequence shown here is derived from an EMBL/GenBank/DDBJ whole genome shotgun (WGS) entry which is preliminary data.</text>
</comment>
<reference evidence="4" key="1">
    <citation type="journal article" date="2019" name="Int. J. Syst. Evol. Microbiol.">
        <title>The Global Catalogue of Microorganisms (GCM) 10K type strain sequencing project: providing services to taxonomists for standard genome sequencing and annotation.</title>
        <authorList>
            <consortium name="The Broad Institute Genomics Platform"/>
            <consortium name="The Broad Institute Genome Sequencing Center for Infectious Disease"/>
            <person name="Wu L."/>
            <person name="Ma J."/>
        </authorList>
    </citation>
    <scope>NUCLEOTIDE SEQUENCE [LARGE SCALE GENOMIC DNA]</scope>
    <source>
        <strain evidence="4">CCUG 51308</strain>
    </source>
</reference>
<dbReference type="PROSITE" id="PS51353">
    <property type="entry name" value="ARSC"/>
    <property type="match status" value="1"/>
</dbReference>
<gene>
    <name evidence="3" type="ORF">ACFQS8_10440</name>
</gene>
<evidence type="ECO:0000313" key="3">
    <source>
        <dbReference type="EMBL" id="MFC7292033.1"/>
    </source>
</evidence>
<dbReference type="PANTHER" id="PTHR30041">
    <property type="entry name" value="ARSENATE REDUCTASE"/>
    <property type="match status" value="1"/>
</dbReference>
<dbReference type="PANTHER" id="PTHR30041:SF4">
    <property type="entry name" value="ARSENATE REDUCTASE"/>
    <property type="match status" value="1"/>
</dbReference>
<dbReference type="Proteomes" id="UP001596492">
    <property type="component" value="Unassembled WGS sequence"/>
</dbReference>
<dbReference type="Gene3D" id="3.40.30.10">
    <property type="entry name" value="Glutaredoxin"/>
    <property type="match status" value="1"/>
</dbReference>
<sequence>MTYILIHNPACSTSRKGLALLRERGVEVTERKYMNASGHLSEPELRDIAEKLGNVSPRDFSRPKNIIAEGLDPQMSDDELFAAMAENPKFIQRPILIKDDKAVLGRPIEKLLDLI</sequence>
<evidence type="ECO:0000256" key="1">
    <source>
        <dbReference type="ARBA" id="ARBA00007198"/>
    </source>
</evidence>
<dbReference type="Pfam" id="PF03960">
    <property type="entry name" value="ArsC"/>
    <property type="match status" value="1"/>
</dbReference>